<organism evidence="2 4">
    <name type="scientific">Odoribacter splanchnicus</name>
    <dbReference type="NCBI Taxonomy" id="28118"/>
    <lineage>
        <taxon>Bacteria</taxon>
        <taxon>Pseudomonadati</taxon>
        <taxon>Bacteroidota</taxon>
        <taxon>Bacteroidia</taxon>
        <taxon>Bacteroidales</taxon>
        <taxon>Odoribacteraceae</taxon>
        <taxon>Odoribacter</taxon>
    </lineage>
</organism>
<feature type="compositionally biased region" description="Polar residues" evidence="1">
    <location>
        <begin position="270"/>
        <end position="281"/>
    </location>
</feature>
<name>A0A412WTK6_9BACT</name>
<dbReference type="EMBL" id="QRYW01000001">
    <property type="protein sequence ID" value="RGV30513.1"/>
    <property type="molecule type" value="Genomic_DNA"/>
</dbReference>
<evidence type="ECO:0000313" key="5">
    <source>
        <dbReference type="Proteomes" id="UP000284434"/>
    </source>
</evidence>
<evidence type="ECO:0000313" key="3">
    <source>
        <dbReference type="EMBL" id="RGY08170.1"/>
    </source>
</evidence>
<protein>
    <submittedName>
        <fullName evidence="2">DUF4843 domain-containing protein</fullName>
    </submittedName>
</protein>
<proteinExistence type="predicted"/>
<evidence type="ECO:0000313" key="4">
    <source>
        <dbReference type="Proteomes" id="UP000283426"/>
    </source>
</evidence>
<dbReference type="Proteomes" id="UP000284434">
    <property type="component" value="Unassembled WGS sequence"/>
</dbReference>
<dbReference type="InterPro" id="IPR032299">
    <property type="entry name" value="DUF4843"/>
</dbReference>
<comment type="caution">
    <text evidence="2">The sequence shown here is derived from an EMBL/GenBank/DDBJ whole genome shotgun (WGS) entry which is preliminary data.</text>
</comment>
<dbReference type="EMBL" id="QSCO01000006">
    <property type="protein sequence ID" value="RGY08170.1"/>
    <property type="molecule type" value="Genomic_DNA"/>
</dbReference>
<gene>
    <name evidence="2" type="ORF">DWW24_00080</name>
    <name evidence="3" type="ORF">DXA53_05845</name>
</gene>
<sequence>METKYQKIMKQIIYTVLFLVAIGLTGCQKAEYLLFNDIARVQMDEANEILTSFYYMDAAIGRDTVYLTVNTIGDPENRVRQIALEQISEYDVEYKYDEKGNLIDSILTEKPNKAVAGVHYVPMDDPEMLPLLVIQPNAVTAEIPVILLRDASLKEDDYRLCLRLKATDDFRLGETGKLSGTIVLSDKLSKPNFWNSSVDRYYFGVYSTRKHEFMIEVMQTEISDAWWNKLSADYAEINYTKDKLRDALQAYNDDPDNKVQGLAPMRENQNDPNSALITFPS</sequence>
<evidence type="ECO:0000313" key="2">
    <source>
        <dbReference type="EMBL" id="RGV30513.1"/>
    </source>
</evidence>
<feature type="region of interest" description="Disordered" evidence="1">
    <location>
        <begin position="262"/>
        <end position="281"/>
    </location>
</feature>
<dbReference type="Pfam" id="PF16132">
    <property type="entry name" value="DUF4843"/>
    <property type="match status" value="1"/>
</dbReference>
<dbReference type="AlphaFoldDB" id="A0A412WTK6"/>
<dbReference type="Proteomes" id="UP000283426">
    <property type="component" value="Unassembled WGS sequence"/>
</dbReference>
<evidence type="ECO:0000256" key="1">
    <source>
        <dbReference type="SAM" id="MobiDB-lite"/>
    </source>
</evidence>
<accession>A0A412WTK6</accession>
<reference evidence="4 5" key="1">
    <citation type="submission" date="2018-08" db="EMBL/GenBank/DDBJ databases">
        <title>A genome reference for cultivated species of the human gut microbiota.</title>
        <authorList>
            <person name="Zou Y."/>
            <person name="Xue W."/>
            <person name="Luo G."/>
        </authorList>
    </citation>
    <scope>NUCLEOTIDE SEQUENCE [LARGE SCALE GENOMIC DNA]</scope>
    <source>
        <strain evidence="2 4">AF14-6AC</strain>
        <strain evidence="3 5">OF03-11</strain>
    </source>
</reference>
<dbReference type="PROSITE" id="PS51257">
    <property type="entry name" value="PROKAR_LIPOPROTEIN"/>
    <property type="match status" value="1"/>
</dbReference>